<name>A0A433TXD5_ELYCH</name>
<comment type="caution">
    <text evidence="4">The sequence shown here is derived from an EMBL/GenBank/DDBJ whole genome shotgun (WGS) entry which is preliminary data.</text>
</comment>
<reference evidence="4 5" key="1">
    <citation type="submission" date="2019-01" db="EMBL/GenBank/DDBJ databases">
        <title>A draft genome assembly of the solar-powered sea slug Elysia chlorotica.</title>
        <authorList>
            <person name="Cai H."/>
            <person name="Li Q."/>
            <person name="Fang X."/>
            <person name="Li J."/>
            <person name="Curtis N.E."/>
            <person name="Altenburger A."/>
            <person name="Shibata T."/>
            <person name="Feng M."/>
            <person name="Maeda T."/>
            <person name="Schwartz J.A."/>
            <person name="Shigenobu S."/>
            <person name="Lundholm N."/>
            <person name="Nishiyama T."/>
            <person name="Yang H."/>
            <person name="Hasebe M."/>
            <person name="Li S."/>
            <person name="Pierce S.K."/>
            <person name="Wang J."/>
        </authorList>
    </citation>
    <scope>NUCLEOTIDE SEQUENCE [LARGE SCALE GENOMIC DNA]</scope>
    <source>
        <strain evidence="4">EC2010</strain>
        <tissue evidence="4">Whole organism of an adult</tissue>
    </source>
</reference>
<protein>
    <recommendedName>
        <fullName evidence="3">Calcineurin-like phosphoesterase domain-containing protein</fullName>
    </recommendedName>
</protein>
<dbReference type="Proteomes" id="UP000271974">
    <property type="component" value="Unassembled WGS sequence"/>
</dbReference>
<sequence length="330" mass="37093">MFVNLPRRIPRAMNVLKSMFSSDSSAGDKPEKIPIHPLTEKPTQAWNKLKVKQVVEKVQPLDPATEISDDKIRFVFLSDTHSQVENLPDFVPPGDVVLHAGDFTQIGLPAAIQKFDAFLGSLPHKRKVIIAGNHDLTLDMDMVKNRRKHLHDSFHITEQKFEAVLAELQVSSSRELLKSCVYLLDSSVTVCGIKIHGAPWQPFFCDWGFNLPRGEACLEKWDKIPDDTDILITHGPPIGHGDLCFDGQRAGCVELLTTVQMRVQPRFHLFGHIHEAYGMTTDGQTTYINGSNCTLRYRPNNPPIVFDVPIPEGHSKSELDELPVNNLDQH</sequence>
<evidence type="ECO:0000259" key="3">
    <source>
        <dbReference type="Pfam" id="PF00149"/>
    </source>
</evidence>
<evidence type="ECO:0000256" key="1">
    <source>
        <dbReference type="ARBA" id="ARBA00007993"/>
    </source>
</evidence>
<keyword evidence="5" id="KW-1185">Reference proteome</keyword>
<dbReference type="InterPro" id="IPR004843">
    <property type="entry name" value="Calcineurin-like_PHP"/>
</dbReference>
<dbReference type="PANTHER" id="PTHR12905:SF0">
    <property type="entry name" value="CALCINEURIN-LIKE PHOSPHOESTERASE DOMAIN-CONTAINING PROTEIN"/>
    <property type="match status" value="1"/>
</dbReference>
<evidence type="ECO:0000313" key="5">
    <source>
        <dbReference type="Proteomes" id="UP000271974"/>
    </source>
</evidence>
<organism evidence="4 5">
    <name type="scientific">Elysia chlorotica</name>
    <name type="common">Eastern emerald elysia</name>
    <name type="synonym">Sea slug</name>
    <dbReference type="NCBI Taxonomy" id="188477"/>
    <lineage>
        <taxon>Eukaryota</taxon>
        <taxon>Metazoa</taxon>
        <taxon>Spiralia</taxon>
        <taxon>Lophotrochozoa</taxon>
        <taxon>Mollusca</taxon>
        <taxon>Gastropoda</taxon>
        <taxon>Heterobranchia</taxon>
        <taxon>Euthyneura</taxon>
        <taxon>Panpulmonata</taxon>
        <taxon>Sacoglossa</taxon>
        <taxon>Placobranchoidea</taxon>
        <taxon>Plakobranchidae</taxon>
        <taxon>Elysia</taxon>
    </lineage>
</organism>
<evidence type="ECO:0000313" key="4">
    <source>
        <dbReference type="EMBL" id="RUS86236.1"/>
    </source>
</evidence>
<dbReference type="AlphaFoldDB" id="A0A433TXD5"/>
<dbReference type="InterPro" id="IPR024201">
    <property type="entry name" value="Calcineurin-like_Pesterase"/>
</dbReference>
<accession>A0A433TXD5</accession>
<gene>
    <name evidence="4" type="ORF">EGW08_005978</name>
</gene>
<dbReference type="Pfam" id="PF00149">
    <property type="entry name" value="Metallophos"/>
    <property type="match status" value="1"/>
</dbReference>
<proteinExistence type="inferred from homology"/>
<dbReference type="EMBL" id="RQTK01000145">
    <property type="protein sequence ID" value="RUS86236.1"/>
    <property type="molecule type" value="Genomic_DNA"/>
</dbReference>
<feature type="region of interest" description="Disordered" evidence="2">
    <location>
        <begin position="311"/>
        <end position="330"/>
    </location>
</feature>
<dbReference type="InterPro" id="IPR051693">
    <property type="entry name" value="UPF0046_metallophosphoest"/>
</dbReference>
<dbReference type="OrthoDB" id="630188at2759"/>
<dbReference type="GO" id="GO:0016787">
    <property type="term" value="F:hydrolase activity"/>
    <property type="evidence" value="ECO:0007669"/>
    <property type="project" value="InterPro"/>
</dbReference>
<dbReference type="SUPFAM" id="SSF56300">
    <property type="entry name" value="Metallo-dependent phosphatases"/>
    <property type="match status" value="1"/>
</dbReference>
<feature type="domain" description="Calcineurin-like phosphoesterase" evidence="3">
    <location>
        <begin position="72"/>
        <end position="275"/>
    </location>
</feature>
<comment type="similarity">
    <text evidence="1">Belongs to the UPF0046 family.</text>
</comment>
<dbReference type="PANTHER" id="PTHR12905">
    <property type="entry name" value="METALLOPHOSPHOESTERASE"/>
    <property type="match status" value="1"/>
</dbReference>
<dbReference type="Gene3D" id="3.60.21.10">
    <property type="match status" value="1"/>
</dbReference>
<dbReference type="CDD" id="cd07379">
    <property type="entry name" value="MPP_239FB"/>
    <property type="match status" value="1"/>
</dbReference>
<dbReference type="InterPro" id="IPR029052">
    <property type="entry name" value="Metallo-depent_PP-like"/>
</dbReference>
<evidence type="ECO:0000256" key="2">
    <source>
        <dbReference type="SAM" id="MobiDB-lite"/>
    </source>
</evidence>
<dbReference type="PIRSF" id="PIRSF035808">
    <property type="entry name" value="Pdiesterase_Brain_239"/>
    <property type="match status" value="1"/>
</dbReference>